<dbReference type="EMBL" id="CP048836">
    <property type="protein sequence ID" value="QID16834.1"/>
    <property type="molecule type" value="Genomic_DNA"/>
</dbReference>
<evidence type="ECO:0000313" key="1">
    <source>
        <dbReference type="EMBL" id="QID16834.1"/>
    </source>
</evidence>
<accession>A0A6C1B3Q9</accession>
<keyword evidence="2" id="KW-1185">Reference proteome</keyword>
<dbReference type="RefSeq" id="WP_173764003.1">
    <property type="nucleotide sequence ID" value="NZ_CP048836.1"/>
</dbReference>
<dbReference type="Proteomes" id="UP000501991">
    <property type="component" value="Chromosome"/>
</dbReference>
<proteinExistence type="predicted"/>
<sequence>MVTQVECRGEKIGEVAPTAEIVLKELVRRICARDQVLEGLPGHVVIADDLPATLVALGEPAPPAGAIVPTVARTLYREAGPVLVLESEQVARAMGGEADDMARFVHLLHSEMWRIRLHLDALAEGEDALGAWQDSVFDSQLRPVVEAMRNEYGVTRRAVWSLPADADLMLKHLMDVVDALPPATQEDITVALSGDDLDGLFVRSLGRIAHLVQTAAHAQGYLAGLGKPLAAISPEMDAALADSFFGAYWGPLTERLGALFAAAEPGDVETRRQQLQEILVGLFASLGLQVRRAEDGGVWIEPGAHRAA</sequence>
<reference evidence="1 2" key="1">
    <citation type="submission" date="2020-02" db="EMBL/GenBank/DDBJ databases">
        <title>Nitrogenibacter mangrovi gen. nov., sp. nov. isolated from mangrove sediment, a denitrifying betaproteobacterium.</title>
        <authorList>
            <person name="Liao H."/>
            <person name="Tian Y."/>
        </authorList>
    </citation>
    <scope>NUCLEOTIDE SEQUENCE [LARGE SCALE GENOMIC DNA]</scope>
    <source>
        <strain evidence="1 2">M9-3-2</strain>
    </source>
</reference>
<dbReference type="AlphaFoldDB" id="A0A6C1B3Q9"/>
<name>A0A6C1B3Q9_9RHOO</name>
<evidence type="ECO:0000313" key="2">
    <source>
        <dbReference type="Proteomes" id="UP000501991"/>
    </source>
</evidence>
<organism evidence="1 2">
    <name type="scientific">Nitrogeniibacter mangrovi</name>
    <dbReference type="NCBI Taxonomy" id="2016596"/>
    <lineage>
        <taxon>Bacteria</taxon>
        <taxon>Pseudomonadati</taxon>
        <taxon>Pseudomonadota</taxon>
        <taxon>Betaproteobacteria</taxon>
        <taxon>Rhodocyclales</taxon>
        <taxon>Zoogloeaceae</taxon>
        <taxon>Nitrogeniibacter</taxon>
    </lineage>
</organism>
<gene>
    <name evidence="1" type="ORF">G3580_03800</name>
</gene>
<protein>
    <submittedName>
        <fullName evidence="1">Uncharacterized protein</fullName>
    </submittedName>
</protein>
<dbReference type="KEGG" id="azq:G3580_03800"/>